<accession>A0ABS9EC65</accession>
<dbReference type="Proteomes" id="UP001201217">
    <property type="component" value="Unassembled WGS sequence"/>
</dbReference>
<keyword evidence="2" id="KW-1185">Reference proteome</keyword>
<evidence type="ECO:0008006" key="3">
    <source>
        <dbReference type="Google" id="ProtNLM"/>
    </source>
</evidence>
<dbReference type="RefSeq" id="WP_236115531.1">
    <property type="nucleotide sequence ID" value="NZ_JAKGTI010000004.1"/>
</dbReference>
<gene>
    <name evidence="1" type="ORF">L1I42_14930</name>
</gene>
<name>A0ABS9EC65_9HYPH</name>
<sequence>MASVSGAIPNLIGGVSQQPPEIRAINTAKELLNTCSSAATGLFTRPCGNYVGRIGASPTGNDTVAIHTINKPEGQYQITIHGGQVYVMDLVSGGLQPVTVEGGADAYINVENAAENLGFVTVADVTFIYNKSKTVTVSRYTESGLTGRNDDGQDRYNPNLHGTYWVMQRAGYMANYSVYMNNALQATVATDSLKPSEIATNLKTGLVGAGYTSDTVSDTVGYVEFSSETDFISTSDDYANQAIRSYNDKITEFTDLPNFDRAGRLVLVEQSKSDAQDDYWVWYHAGRWQETYGWGSYETLDAETMPVILLDNGDGTWTLRYHTWIGREVGDEDSNPTPTFVGNTINWMGLVKGRMVILSDENFIASRVGNFEAFYRSTCTQLLDDDPIDIADPKSRGATLNSLMWFDNALLAFSDGDQFRIEGDNEGLLSPNTVSIRKVNSYSNAPKVNPVSLGPNVVFVDDFSNGRYAQVMEYQIERLFGRQVALPITDAIPEYINSGVYKIIESPSNKTVMVMSSGDRSSMWVYNYYENQQGRVQSAWQKWKFHGQVYNAEFIQDELVVTLSYSGDLMVNRFHFVEGIDAVIDDDTILLDYKMDQSMVSVSFDGQDSTVTLPFEVATDDDLEDFIAVISLDNPVSMEAGQIKTAVSRSGNTVVFKGVNLTTENFYVGFRYEFYWYLNPIYMRDQNLVAIHDGRLQLRRLSLLFNDSGPFTSYTALPSRPVTHKRFTGFVLGSGDDLLNRFSLNSGEFKVPAYGQGEKVGVYIKAKTPWRVRFSSVEWDGSYRPLRRRTT</sequence>
<proteinExistence type="predicted"/>
<protein>
    <recommendedName>
        <fullName evidence="3">Tail tubular protein B</fullName>
    </recommendedName>
</protein>
<dbReference type="InterPro" id="IPR058003">
    <property type="entry name" value="Phage_gp12"/>
</dbReference>
<organism evidence="1 2">
    <name type="scientific">Maritalea mediterranea</name>
    <dbReference type="NCBI Taxonomy" id="2909667"/>
    <lineage>
        <taxon>Bacteria</taxon>
        <taxon>Pseudomonadati</taxon>
        <taxon>Pseudomonadota</taxon>
        <taxon>Alphaproteobacteria</taxon>
        <taxon>Hyphomicrobiales</taxon>
        <taxon>Devosiaceae</taxon>
        <taxon>Maritalea</taxon>
    </lineage>
</organism>
<dbReference type="EMBL" id="JAKGTI010000004">
    <property type="protein sequence ID" value="MCF4099787.1"/>
    <property type="molecule type" value="Genomic_DNA"/>
</dbReference>
<reference evidence="1 2" key="1">
    <citation type="submission" date="2022-01" db="EMBL/GenBank/DDBJ databases">
        <title>Maritalea mediterranea sp. nov., isolated from marine plastic residues from the Malva-rosa beach (Valencia, Spain).</title>
        <authorList>
            <person name="Vidal-Verdu A."/>
            <person name="Molina-Menor E."/>
            <person name="Pascual J."/>
            <person name="Pereto J."/>
            <person name="Porcar M."/>
        </authorList>
    </citation>
    <scope>NUCLEOTIDE SEQUENCE [LARGE SCALE GENOMIC DNA]</scope>
    <source>
        <strain evidence="1 2">P4.10X</strain>
    </source>
</reference>
<comment type="caution">
    <text evidence="1">The sequence shown here is derived from an EMBL/GenBank/DDBJ whole genome shotgun (WGS) entry which is preliminary data.</text>
</comment>
<dbReference type="Pfam" id="PF25675">
    <property type="entry name" value="Phage_nozzle"/>
    <property type="match status" value="1"/>
</dbReference>
<evidence type="ECO:0000313" key="2">
    <source>
        <dbReference type="Proteomes" id="UP001201217"/>
    </source>
</evidence>
<evidence type="ECO:0000313" key="1">
    <source>
        <dbReference type="EMBL" id="MCF4099787.1"/>
    </source>
</evidence>